<dbReference type="SFLD" id="SFLDG01082">
    <property type="entry name" value="B12-binding_domain_containing"/>
    <property type="match status" value="1"/>
</dbReference>
<dbReference type="PANTHER" id="PTHR43837:SF1">
    <property type="entry name" value="RIBOSOMAL PROTEIN US12 METHYLTHIOTRANSFERASE RIMO"/>
    <property type="match status" value="1"/>
</dbReference>
<dbReference type="InterPro" id="IPR020612">
    <property type="entry name" value="Methylthiotransferase_CS"/>
</dbReference>
<evidence type="ECO:0000256" key="8">
    <source>
        <dbReference type="HAMAP-Rule" id="MF_01865"/>
    </source>
</evidence>
<dbReference type="PROSITE" id="PS51918">
    <property type="entry name" value="RADICAL_SAM"/>
    <property type="match status" value="1"/>
</dbReference>
<dbReference type="Pfam" id="PF18693">
    <property type="entry name" value="TRAM_2"/>
    <property type="match status" value="1"/>
</dbReference>
<dbReference type="SFLD" id="SFLDF00274">
    <property type="entry name" value="ribosomal_protein_S12_methylth"/>
    <property type="match status" value="1"/>
</dbReference>
<feature type="domain" description="Radical SAM core" evidence="11">
    <location>
        <begin position="114"/>
        <end position="339"/>
    </location>
</feature>
<dbReference type="GO" id="GO:0005829">
    <property type="term" value="C:cytosol"/>
    <property type="evidence" value="ECO:0007669"/>
    <property type="project" value="TreeGrafter"/>
</dbReference>
<dbReference type="GO" id="GO:0103039">
    <property type="term" value="F:protein methylthiotransferase activity"/>
    <property type="evidence" value="ECO:0007669"/>
    <property type="project" value="UniProtKB-EC"/>
</dbReference>
<keyword evidence="12" id="KW-0689">Ribosomal protein</keyword>
<keyword evidence="5 8" id="KW-0479">Metal-binding</keyword>
<proteinExistence type="inferred from homology"/>
<evidence type="ECO:0000256" key="6">
    <source>
        <dbReference type="ARBA" id="ARBA00023004"/>
    </source>
</evidence>
<dbReference type="InterPro" id="IPR038135">
    <property type="entry name" value="Methylthiotransferase_N_sf"/>
</dbReference>
<evidence type="ECO:0000256" key="5">
    <source>
        <dbReference type="ARBA" id="ARBA00022723"/>
    </source>
</evidence>
<dbReference type="AlphaFoldDB" id="A0A1F4S3H7"/>
<feature type="binding site" evidence="8">
    <location>
        <position position="128"/>
    </location>
    <ligand>
        <name>[4Fe-4S] cluster</name>
        <dbReference type="ChEBI" id="CHEBI:49883"/>
        <label>2</label>
        <note>4Fe-4S-S-AdoMet</note>
    </ligand>
</feature>
<evidence type="ECO:0000259" key="11">
    <source>
        <dbReference type="PROSITE" id="PS51918"/>
    </source>
</evidence>
<dbReference type="InterPro" id="IPR023404">
    <property type="entry name" value="rSAM_horseshoe"/>
</dbReference>
<keyword evidence="3 8" id="KW-0808">Transferase</keyword>
<sequence length="404" mass="45803">MKAHIISLGCPKNLCDTEVIMGELVCAGYSITQNLKDADIIVINTCAFLRSARDESFAIIKKAIKNKKHKAKIYVAGCLPKIKNEKNRLNKLSKLNGIINSDDIFDSHSPRIKATNPWTAYIKISEGCNNRCSYCLIPKIRGPLKNRKVADILKETRELSKKGVKEIIFVAQDTSAHPKFEEILRKTAKIKDIKWIRIMYTHPKHLSKNLIKTIEKEAKICKYIDLPIQHICDNILKKMRRGVSSSDVQGLIETLRNEIKGLVLRTSLIVGFPGEKEGEFLKLADFIKKMQFERLGIFKYSKEEGTSAAKLRGQIPEKVKEFRFHKLMALQNQISKGLNKKLIGKTFEVLIEKIGKNFCIGRTYMDAPDIDGSVKIFNPNLKLGRFVKAKIVKASAYDLEAVLT</sequence>
<dbReference type="HAMAP" id="MF_01865">
    <property type="entry name" value="MTTase_RimO"/>
    <property type="match status" value="1"/>
</dbReference>
<keyword evidence="4 8" id="KW-0949">S-adenosyl-L-methionine</keyword>
<name>A0A1F4S3H7_UNCSA</name>
<dbReference type="InterPro" id="IPR005839">
    <property type="entry name" value="Methylthiotransferase"/>
</dbReference>
<comment type="similarity">
    <text evidence="8">Belongs to the methylthiotransferase family. RimO subfamily.</text>
</comment>
<dbReference type="GO" id="GO:0035599">
    <property type="term" value="F:aspartic acid methylthiotransferase activity"/>
    <property type="evidence" value="ECO:0007669"/>
    <property type="project" value="TreeGrafter"/>
</dbReference>
<evidence type="ECO:0000259" key="10">
    <source>
        <dbReference type="PROSITE" id="PS51449"/>
    </source>
</evidence>
<feature type="domain" description="MTTase N-terminal" evidence="10">
    <location>
        <begin position="1"/>
        <end position="117"/>
    </location>
</feature>
<feature type="binding site" evidence="8">
    <location>
        <position position="46"/>
    </location>
    <ligand>
        <name>[4Fe-4S] cluster</name>
        <dbReference type="ChEBI" id="CHEBI:49883"/>
        <label>1</label>
    </ligand>
</feature>
<evidence type="ECO:0000256" key="2">
    <source>
        <dbReference type="ARBA" id="ARBA00022490"/>
    </source>
</evidence>
<evidence type="ECO:0000256" key="3">
    <source>
        <dbReference type="ARBA" id="ARBA00022679"/>
    </source>
</evidence>
<dbReference type="GO" id="GO:0005840">
    <property type="term" value="C:ribosome"/>
    <property type="evidence" value="ECO:0007669"/>
    <property type="project" value="UniProtKB-KW"/>
</dbReference>
<dbReference type="NCBIfam" id="TIGR01125">
    <property type="entry name" value="30S ribosomal protein S12 methylthiotransferase RimO"/>
    <property type="match status" value="1"/>
</dbReference>
<dbReference type="NCBIfam" id="TIGR00089">
    <property type="entry name" value="MiaB/RimO family radical SAM methylthiotransferase"/>
    <property type="match status" value="1"/>
</dbReference>
<protein>
    <recommendedName>
        <fullName evidence="8">Ribosomal protein uS12 methylthiotransferase RimO</fullName>
        <shortName evidence="8">uS12 MTTase</shortName>
        <shortName evidence="8">uS12 methylthiotransferase</shortName>
        <ecNumber evidence="8">2.8.4.4</ecNumber>
    </recommendedName>
    <alternativeName>
        <fullName evidence="8">Ribosomal protein uS12 (aspartate-C(3))-methylthiotransferase</fullName>
    </alternativeName>
    <alternativeName>
        <fullName evidence="8">Ribosome maturation factor RimO</fullName>
    </alternativeName>
</protein>
<keyword evidence="12" id="KW-0687">Ribonucleoprotein</keyword>
<dbReference type="PROSITE" id="PS01278">
    <property type="entry name" value="MTTASE_RADICAL"/>
    <property type="match status" value="1"/>
</dbReference>
<feature type="binding site" evidence="8">
    <location>
        <position position="132"/>
    </location>
    <ligand>
        <name>[4Fe-4S] cluster</name>
        <dbReference type="ChEBI" id="CHEBI:49883"/>
        <label>2</label>
        <note>4Fe-4S-S-AdoMet</note>
    </ligand>
</feature>
<dbReference type="FunFam" id="3.80.30.20:FF:000001">
    <property type="entry name" value="tRNA-2-methylthio-N(6)-dimethylallyladenosine synthase 2"/>
    <property type="match status" value="1"/>
</dbReference>
<reference evidence="12 13" key="1">
    <citation type="journal article" date="2016" name="Nat. Commun.">
        <title>Thousands of microbial genomes shed light on interconnected biogeochemical processes in an aquifer system.</title>
        <authorList>
            <person name="Anantharaman K."/>
            <person name="Brown C.T."/>
            <person name="Hug L.A."/>
            <person name="Sharon I."/>
            <person name="Castelle C.J."/>
            <person name="Probst A.J."/>
            <person name="Thomas B.C."/>
            <person name="Singh A."/>
            <person name="Wilkins M.J."/>
            <person name="Karaoz U."/>
            <person name="Brodie E.L."/>
            <person name="Williams K.H."/>
            <person name="Hubbard S.S."/>
            <person name="Banfield J.F."/>
        </authorList>
    </citation>
    <scope>NUCLEOTIDE SEQUENCE [LARGE SCALE GENOMIC DNA]</scope>
</reference>
<comment type="subcellular location">
    <subcellularLocation>
        <location evidence="8">Cytoplasm</location>
    </subcellularLocation>
</comment>
<feature type="binding site" evidence="8">
    <location>
        <position position="135"/>
    </location>
    <ligand>
        <name>[4Fe-4S] cluster</name>
        <dbReference type="ChEBI" id="CHEBI:49883"/>
        <label>2</label>
        <note>4Fe-4S-S-AdoMet</note>
    </ligand>
</feature>
<evidence type="ECO:0000256" key="1">
    <source>
        <dbReference type="ARBA" id="ARBA00022485"/>
    </source>
</evidence>
<dbReference type="SMART" id="SM00729">
    <property type="entry name" value="Elp3"/>
    <property type="match status" value="1"/>
</dbReference>
<comment type="catalytic activity">
    <reaction evidence="8">
        <text>L-aspartate(89)-[ribosomal protein uS12]-hydrogen + (sulfur carrier)-SH + AH2 + 2 S-adenosyl-L-methionine = 3-methylsulfanyl-L-aspartate(89)-[ribosomal protein uS12]-hydrogen + (sulfur carrier)-H + 5'-deoxyadenosine + L-methionine + A + S-adenosyl-L-homocysteine + 2 H(+)</text>
        <dbReference type="Rhea" id="RHEA:37087"/>
        <dbReference type="Rhea" id="RHEA-COMP:10460"/>
        <dbReference type="Rhea" id="RHEA-COMP:10461"/>
        <dbReference type="Rhea" id="RHEA-COMP:14737"/>
        <dbReference type="Rhea" id="RHEA-COMP:14739"/>
        <dbReference type="ChEBI" id="CHEBI:13193"/>
        <dbReference type="ChEBI" id="CHEBI:15378"/>
        <dbReference type="ChEBI" id="CHEBI:17319"/>
        <dbReference type="ChEBI" id="CHEBI:17499"/>
        <dbReference type="ChEBI" id="CHEBI:29917"/>
        <dbReference type="ChEBI" id="CHEBI:29961"/>
        <dbReference type="ChEBI" id="CHEBI:57844"/>
        <dbReference type="ChEBI" id="CHEBI:57856"/>
        <dbReference type="ChEBI" id="CHEBI:59789"/>
        <dbReference type="ChEBI" id="CHEBI:64428"/>
        <dbReference type="ChEBI" id="CHEBI:73599"/>
        <dbReference type="EC" id="2.8.4.4"/>
    </reaction>
</comment>
<dbReference type="SUPFAM" id="SSF102114">
    <property type="entry name" value="Radical SAM enzymes"/>
    <property type="match status" value="1"/>
</dbReference>
<dbReference type="InterPro" id="IPR006638">
    <property type="entry name" value="Elp3/MiaA/NifB-like_rSAM"/>
</dbReference>
<evidence type="ECO:0000313" key="12">
    <source>
        <dbReference type="EMBL" id="OGC14991.1"/>
    </source>
</evidence>
<comment type="function">
    <text evidence="8">Catalyzes the methylthiolation of an aspartic acid residue of ribosomal protein uS12.</text>
</comment>
<feature type="binding site" evidence="8">
    <location>
        <position position="10"/>
    </location>
    <ligand>
        <name>[4Fe-4S] cluster</name>
        <dbReference type="ChEBI" id="CHEBI:49883"/>
        <label>1</label>
    </ligand>
</feature>
<keyword evidence="7 8" id="KW-0411">Iron-sulfur</keyword>
<dbReference type="InterPro" id="IPR002792">
    <property type="entry name" value="TRAM_dom"/>
</dbReference>
<dbReference type="InterPro" id="IPR013848">
    <property type="entry name" value="Methylthiotransferase_N"/>
</dbReference>
<dbReference type="EC" id="2.8.4.4" evidence="8"/>
<dbReference type="Gene3D" id="3.40.50.12160">
    <property type="entry name" value="Methylthiotransferase, N-terminal domain"/>
    <property type="match status" value="1"/>
</dbReference>
<dbReference type="GO" id="GO:0046872">
    <property type="term" value="F:metal ion binding"/>
    <property type="evidence" value="ECO:0007669"/>
    <property type="project" value="UniProtKB-KW"/>
</dbReference>
<keyword evidence="2 8" id="KW-0963">Cytoplasm</keyword>
<comment type="caution">
    <text evidence="12">The sequence shown here is derived from an EMBL/GenBank/DDBJ whole genome shotgun (WGS) entry which is preliminary data.</text>
</comment>
<keyword evidence="6 8" id="KW-0408">Iron</keyword>
<dbReference type="Pfam" id="PF04055">
    <property type="entry name" value="Radical_SAM"/>
    <property type="match status" value="1"/>
</dbReference>
<organism evidence="12 13">
    <name type="scientific">candidate division WOR-1 bacterium RIFOXYB2_FULL_36_35</name>
    <dbReference type="NCBI Taxonomy" id="1802578"/>
    <lineage>
        <taxon>Bacteria</taxon>
        <taxon>Bacillati</taxon>
        <taxon>Saganbacteria</taxon>
    </lineage>
</organism>
<dbReference type="PANTHER" id="PTHR43837">
    <property type="entry name" value="RIBOSOMAL PROTEIN S12 METHYLTHIOTRANSFERASE RIMO"/>
    <property type="match status" value="1"/>
</dbReference>
<dbReference type="Proteomes" id="UP000177905">
    <property type="component" value="Unassembled WGS sequence"/>
</dbReference>
<dbReference type="Gene3D" id="3.80.30.20">
    <property type="entry name" value="tm_1862 like domain"/>
    <property type="match status" value="1"/>
</dbReference>
<dbReference type="SFLD" id="SFLDG01061">
    <property type="entry name" value="methylthiotransferase"/>
    <property type="match status" value="1"/>
</dbReference>
<feature type="domain" description="TRAM" evidence="9">
    <location>
        <begin position="340"/>
        <end position="404"/>
    </location>
</feature>
<gene>
    <name evidence="8" type="primary">rimO</name>
    <name evidence="12" type="ORF">A2290_01525</name>
</gene>
<dbReference type="GO" id="GO:0051539">
    <property type="term" value="F:4 iron, 4 sulfur cluster binding"/>
    <property type="evidence" value="ECO:0007669"/>
    <property type="project" value="UniProtKB-UniRule"/>
</dbReference>
<dbReference type="PROSITE" id="PS50926">
    <property type="entry name" value="TRAM"/>
    <property type="match status" value="1"/>
</dbReference>
<dbReference type="InterPro" id="IPR007197">
    <property type="entry name" value="rSAM"/>
</dbReference>
<dbReference type="InterPro" id="IPR012340">
    <property type="entry name" value="NA-bd_OB-fold"/>
</dbReference>
<dbReference type="SFLD" id="SFLDS00029">
    <property type="entry name" value="Radical_SAM"/>
    <property type="match status" value="1"/>
</dbReference>
<dbReference type="Gene3D" id="2.40.50.140">
    <property type="entry name" value="Nucleic acid-binding proteins"/>
    <property type="match status" value="1"/>
</dbReference>
<evidence type="ECO:0000313" key="13">
    <source>
        <dbReference type="Proteomes" id="UP000177905"/>
    </source>
</evidence>
<dbReference type="InterPro" id="IPR058240">
    <property type="entry name" value="rSAM_sf"/>
</dbReference>
<dbReference type="InterPro" id="IPR005840">
    <property type="entry name" value="Ribosomal_uS12_MeSTrfase_RimO"/>
</dbReference>
<keyword evidence="1 8" id="KW-0004">4Fe-4S</keyword>
<evidence type="ECO:0000259" key="9">
    <source>
        <dbReference type="PROSITE" id="PS50926"/>
    </source>
</evidence>
<comment type="cofactor">
    <cofactor evidence="8">
        <name>[4Fe-4S] cluster</name>
        <dbReference type="ChEBI" id="CHEBI:49883"/>
    </cofactor>
    <text evidence="8">Binds 2 [4Fe-4S] clusters. One cluster is coordinated with 3 cysteines and an exchangeable S-adenosyl-L-methionine.</text>
</comment>
<accession>A0A1F4S3H7</accession>
<dbReference type="GO" id="GO:0035600">
    <property type="term" value="P:tRNA methylthiolation"/>
    <property type="evidence" value="ECO:0007669"/>
    <property type="project" value="UniProtKB-ARBA"/>
</dbReference>
<feature type="binding site" evidence="8">
    <location>
        <position position="78"/>
    </location>
    <ligand>
        <name>[4Fe-4S] cluster</name>
        <dbReference type="ChEBI" id="CHEBI:49883"/>
        <label>1</label>
    </ligand>
</feature>
<dbReference type="CDD" id="cd01335">
    <property type="entry name" value="Radical_SAM"/>
    <property type="match status" value="1"/>
</dbReference>
<dbReference type="EMBL" id="MEUA01000027">
    <property type="protein sequence ID" value="OGC14991.1"/>
    <property type="molecule type" value="Genomic_DNA"/>
</dbReference>
<dbReference type="Pfam" id="PF00919">
    <property type="entry name" value="UPF0004"/>
    <property type="match status" value="1"/>
</dbReference>
<dbReference type="PROSITE" id="PS51449">
    <property type="entry name" value="MTTASE_N"/>
    <property type="match status" value="1"/>
</dbReference>
<evidence type="ECO:0000256" key="4">
    <source>
        <dbReference type="ARBA" id="ARBA00022691"/>
    </source>
</evidence>
<evidence type="ECO:0000256" key="7">
    <source>
        <dbReference type="ARBA" id="ARBA00023014"/>
    </source>
</evidence>